<accession>A0A2H9T9X1</accession>
<name>A0A2H9T9X1_9ZZZZ</name>
<dbReference type="Pfam" id="PF11249">
    <property type="entry name" value="DUF3047"/>
    <property type="match status" value="1"/>
</dbReference>
<evidence type="ECO:0008006" key="2">
    <source>
        <dbReference type="Google" id="ProtNLM"/>
    </source>
</evidence>
<gene>
    <name evidence="1" type="ORF">CI610_01027</name>
</gene>
<organism evidence="1">
    <name type="scientific">invertebrate metagenome</name>
    <dbReference type="NCBI Taxonomy" id="1711999"/>
    <lineage>
        <taxon>unclassified sequences</taxon>
        <taxon>metagenomes</taxon>
        <taxon>organismal metagenomes</taxon>
    </lineage>
</organism>
<protein>
    <recommendedName>
        <fullName evidence="2">DUF3047 domain-containing protein</fullName>
    </recommendedName>
</protein>
<dbReference type="EMBL" id="NSIT01000037">
    <property type="protein sequence ID" value="PJE80003.1"/>
    <property type="molecule type" value="Genomic_DNA"/>
</dbReference>
<dbReference type="AlphaFoldDB" id="A0A2H9T9X1"/>
<proteinExistence type="predicted"/>
<sequence length="198" mass="22586">MSFDPGGMDQWEPKVFSGETTYEVVSIEGLSALRARSNDSASGLVLKKRIDLHKTPYMNWSWRISRAFPVLDEQNKVGDDYVARVYVVFEDGFMGLGTKAINYVWSSQLGVGKVWNNAFAGLNVKMVSVQDRRSQTDKWYYEKRNVYTDMIHYFGDKGSDLANMEAYRYADVIAIMTDTDNSHLTADSYYGVIKFSVE</sequence>
<dbReference type="InterPro" id="IPR021409">
    <property type="entry name" value="DUF3047"/>
</dbReference>
<evidence type="ECO:0000313" key="1">
    <source>
        <dbReference type="EMBL" id="PJE80003.1"/>
    </source>
</evidence>
<comment type="caution">
    <text evidence="1">The sequence shown here is derived from an EMBL/GenBank/DDBJ whole genome shotgun (WGS) entry which is preliminary data.</text>
</comment>
<reference evidence="1" key="1">
    <citation type="journal article" date="2017" name="Appl. Environ. Microbiol.">
        <title>Molecular characterization of an Endozoicomonas-like organism causing infection in king scallop Pecten maximus L.</title>
        <authorList>
            <person name="Cano I."/>
            <person name="van Aerle R."/>
            <person name="Ross S."/>
            <person name="Verner-Jeffreys D.W."/>
            <person name="Paley R.K."/>
            <person name="Rimmer G."/>
            <person name="Ryder D."/>
            <person name="Hooper P."/>
            <person name="Stone D."/>
            <person name="Feist S.W."/>
        </authorList>
    </citation>
    <scope>NUCLEOTIDE SEQUENCE</scope>
</reference>